<feature type="domain" description="DNA polymerase III beta sliding clamp C-terminal" evidence="14">
    <location>
        <begin position="279"/>
        <end position="341"/>
    </location>
</feature>
<evidence type="ECO:0000259" key="13">
    <source>
        <dbReference type="Pfam" id="PF02767"/>
    </source>
</evidence>
<dbReference type="InterPro" id="IPR022637">
    <property type="entry name" value="DNA_polIII_beta_cen"/>
</dbReference>
<evidence type="ECO:0000256" key="8">
    <source>
        <dbReference type="ARBA" id="ARBA00022932"/>
    </source>
</evidence>
<keyword evidence="9" id="KW-0238">DNA-binding</keyword>
<evidence type="ECO:0000256" key="10">
    <source>
        <dbReference type="ARBA" id="ARBA00030988"/>
    </source>
</evidence>
<evidence type="ECO:0000256" key="1">
    <source>
        <dbReference type="ARBA" id="ARBA00004496"/>
    </source>
</evidence>
<reference evidence="15 16" key="1">
    <citation type="submission" date="2015-02" db="EMBL/GenBank/DDBJ databases">
        <title>Genome Sequencing of Rickettsiales.</title>
        <authorList>
            <person name="Daugherty S.C."/>
            <person name="Su Q."/>
            <person name="Abolude K."/>
            <person name="Beier-Sexton M."/>
            <person name="Carlyon J.A."/>
            <person name="Carter R."/>
            <person name="Day N.P."/>
            <person name="Dumler S.J."/>
            <person name="Dyachenko V."/>
            <person name="Godinez A."/>
            <person name="Kurtti T.J."/>
            <person name="Lichay M."/>
            <person name="Mullins K.E."/>
            <person name="Ott S."/>
            <person name="Pappas-Brown V."/>
            <person name="Paris D.H."/>
            <person name="Patel P."/>
            <person name="Richards A.L."/>
            <person name="Sadzewicz L."/>
            <person name="Sears K."/>
            <person name="Seidman D."/>
            <person name="Sengamalay N."/>
            <person name="Stenos J."/>
            <person name="Tallon L.J."/>
            <person name="Vincent G."/>
            <person name="Fraser C.M."/>
            <person name="Munderloh U."/>
            <person name="Dunning-Hotopp J.C."/>
        </authorList>
    </citation>
    <scope>NUCLEOTIDE SEQUENCE [LARGE SCALE GENOMIC DNA]</scope>
    <source>
        <strain evidence="15 16">Fuller</strain>
    </source>
</reference>
<dbReference type="CDD" id="cd00140">
    <property type="entry name" value="beta_clamp"/>
    <property type="match status" value="1"/>
</dbReference>
<evidence type="ECO:0000256" key="4">
    <source>
        <dbReference type="ARBA" id="ARBA00022490"/>
    </source>
</evidence>
<dbReference type="InterPro" id="IPR022635">
    <property type="entry name" value="DNA_polIII_beta_C"/>
</dbReference>
<dbReference type="NCBIfam" id="TIGR00663">
    <property type="entry name" value="dnan"/>
    <property type="match status" value="1"/>
</dbReference>
<dbReference type="PANTHER" id="PTHR30478:SF0">
    <property type="entry name" value="BETA SLIDING CLAMP"/>
    <property type="match status" value="1"/>
</dbReference>
<evidence type="ECO:0000313" key="15">
    <source>
        <dbReference type="EMBL" id="KJV56649.1"/>
    </source>
</evidence>
<dbReference type="GO" id="GO:0006271">
    <property type="term" value="P:DNA strand elongation involved in DNA replication"/>
    <property type="evidence" value="ECO:0007669"/>
    <property type="project" value="TreeGrafter"/>
</dbReference>
<keyword evidence="6 15" id="KW-0548">Nucleotidyltransferase</keyword>
<protein>
    <recommendedName>
        <fullName evidence="3">Beta sliding clamp</fullName>
    </recommendedName>
    <alternativeName>
        <fullName evidence="11">Beta-clamp processivity factor</fullName>
    </alternativeName>
    <alternativeName>
        <fullName evidence="10">DNA polymerase III beta sliding clamp subunit</fullName>
    </alternativeName>
</protein>
<dbReference type="Gene3D" id="3.10.150.10">
    <property type="entry name" value="DNA Polymerase III, subunit A, domain 2"/>
    <property type="match status" value="1"/>
</dbReference>
<dbReference type="RefSeq" id="WP_045797113.1">
    <property type="nucleotide sequence ID" value="NZ_LANP01000007.1"/>
</dbReference>
<name>A0A0F3MPY1_9RICK</name>
<evidence type="ECO:0000256" key="5">
    <source>
        <dbReference type="ARBA" id="ARBA00022679"/>
    </source>
</evidence>
<comment type="subcellular location">
    <subcellularLocation>
        <location evidence="1">Cytoplasm</location>
    </subcellularLocation>
</comment>
<organism evidence="15 16">
    <name type="scientific">Orientia chuto str. Dubai</name>
    <dbReference type="NCBI Taxonomy" id="1359168"/>
    <lineage>
        <taxon>Bacteria</taxon>
        <taxon>Pseudomonadati</taxon>
        <taxon>Pseudomonadota</taxon>
        <taxon>Alphaproteobacteria</taxon>
        <taxon>Rickettsiales</taxon>
        <taxon>Rickettsiaceae</taxon>
        <taxon>Rickettsieae</taxon>
        <taxon>Orientia</taxon>
    </lineage>
</organism>
<evidence type="ECO:0000259" key="12">
    <source>
        <dbReference type="Pfam" id="PF00712"/>
    </source>
</evidence>
<evidence type="ECO:0000313" key="16">
    <source>
        <dbReference type="Proteomes" id="UP000033616"/>
    </source>
</evidence>
<dbReference type="InterPro" id="IPR022634">
    <property type="entry name" value="DNA_polIII_beta_N"/>
</dbReference>
<keyword evidence="4" id="KW-0963">Cytoplasm</keyword>
<feature type="domain" description="DNA polymerase III beta sliding clamp N-terminal" evidence="12">
    <location>
        <begin position="19"/>
        <end position="139"/>
    </location>
</feature>
<dbReference type="Gene3D" id="3.70.10.10">
    <property type="match status" value="1"/>
</dbReference>
<dbReference type="SMART" id="SM00480">
    <property type="entry name" value="POL3Bc"/>
    <property type="match status" value="1"/>
</dbReference>
<keyword evidence="5 15" id="KW-0808">Transferase</keyword>
<dbReference type="PANTHER" id="PTHR30478">
    <property type="entry name" value="DNA POLYMERASE III SUBUNIT BETA"/>
    <property type="match status" value="1"/>
</dbReference>
<comment type="similarity">
    <text evidence="2">Belongs to the beta sliding clamp family.</text>
</comment>
<evidence type="ECO:0000256" key="2">
    <source>
        <dbReference type="ARBA" id="ARBA00010752"/>
    </source>
</evidence>
<dbReference type="SUPFAM" id="SSF55979">
    <property type="entry name" value="DNA clamp"/>
    <property type="match status" value="3"/>
</dbReference>
<dbReference type="Pfam" id="PF02767">
    <property type="entry name" value="DNA_pol3_beta_2"/>
    <property type="match status" value="1"/>
</dbReference>
<evidence type="ECO:0000256" key="7">
    <source>
        <dbReference type="ARBA" id="ARBA00022705"/>
    </source>
</evidence>
<keyword evidence="16" id="KW-1185">Reference proteome</keyword>
<proteinExistence type="inferred from homology"/>
<gene>
    <name evidence="15" type="primary">dnaN</name>
    <name evidence="15" type="ORF">OCHUTO_0370</name>
</gene>
<dbReference type="OrthoDB" id="8421503at2"/>
<dbReference type="Pfam" id="PF02768">
    <property type="entry name" value="DNA_pol3_beta_3"/>
    <property type="match status" value="2"/>
</dbReference>
<keyword evidence="8" id="KW-0239">DNA-directed DNA polymerase</keyword>
<evidence type="ECO:0000256" key="11">
    <source>
        <dbReference type="ARBA" id="ARBA00033276"/>
    </source>
</evidence>
<evidence type="ECO:0000259" key="14">
    <source>
        <dbReference type="Pfam" id="PF02768"/>
    </source>
</evidence>
<feature type="domain" description="DNA polymerase III beta sliding clamp C-terminal" evidence="14">
    <location>
        <begin position="358"/>
        <end position="416"/>
    </location>
</feature>
<dbReference type="GO" id="GO:0008408">
    <property type="term" value="F:3'-5' exonuclease activity"/>
    <property type="evidence" value="ECO:0007669"/>
    <property type="project" value="InterPro"/>
</dbReference>
<dbReference type="GO" id="GO:0005737">
    <property type="term" value="C:cytoplasm"/>
    <property type="evidence" value="ECO:0007669"/>
    <property type="project" value="UniProtKB-SubCell"/>
</dbReference>
<evidence type="ECO:0000256" key="9">
    <source>
        <dbReference type="ARBA" id="ARBA00023125"/>
    </source>
</evidence>
<dbReference type="GO" id="GO:0009360">
    <property type="term" value="C:DNA polymerase III complex"/>
    <property type="evidence" value="ECO:0007669"/>
    <property type="project" value="InterPro"/>
</dbReference>
<dbReference type="Pfam" id="PF00712">
    <property type="entry name" value="DNA_pol3_beta"/>
    <property type="match status" value="1"/>
</dbReference>
<dbReference type="GO" id="GO:0003677">
    <property type="term" value="F:DNA binding"/>
    <property type="evidence" value="ECO:0007669"/>
    <property type="project" value="UniProtKB-KW"/>
</dbReference>
<dbReference type="InterPro" id="IPR001001">
    <property type="entry name" value="DNA_polIII_beta"/>
</dbReference>
<dbReference type="STRING" id="1359168.OCHUTO_0370"/>
<dbReference type="EMBL" id="LANP01000007">
    <property type="protein sequence ID" value="KJV56649.1"/>
    <property type="molecule type" value="Genomic_DNA"/>
</dbReference>
<dbReference type="GO" id="GO:0003887">
    <property type="term" value="F:DNA-directed DNA polymerase activity"/>
    <property type="evidence" value="ECO:0007669"/>
    <property type="project" value="UniProtKB-KW"/>
</dbReference>
<dbReference type="InterPro" id="IPR046938">
    <property type="entry name" value="DNA_clamp_sf"/>
</dbReference>
<sequence length="433" mass="49318">MAANHITNNGDRGIFDIKLDTKTFWRALDFCMPILERKNVDQILGNVKLTHTFGTPENYLEISATDGDIFIYQKLPIKISQKDINITLPLRALSEIISKIPHSEFTICCQKDNKLVQIKGGKYLEFNLAALPSNLFPVVEEISDSDFVIHTTAIQLAQIIEYAKFAMSTEEMRYNLNGIYLHSKDYKSLIAAATDGHRLASIKCCINTFKKYISSNDGFGVILSYKTVTELHKILKELSINQYNVIIRAKSNRIQFDCKNITIISKLIDGNFPEYEPFIPVNNTKEITINSEYLSKSIDRVSTIAMEKSKIVILDLDQDAITVRAYGNAQCQAQELLLRQQYNYENQDRSSQQKIEVYEYIGDNQLTIAFNAKYLLDVLKVCDNTKVPIKFKDSISPALLQFERDNISATFVIMPVSVPNQESICSQKKEQKI</sequence>
<dbReference type="PATRIC" id="fig|1359168.3.peg.1126"/>
<evidence type="ECO:0000256" key="6">
    <source>
        <dbReference type="ARBA" id="ARBA00022695"/>
    </source>
</evidence>
<feature type="domain" description="DNA polymerase III beta sliding clamp central" evidence="13">
    <location>
        <begin position="155"/>
        <end position="274"/>
    </location>
</feature>
<accession>A0A0F3MPY1</accession>
<evidence type="ECO:0000256" key="3">
    <source>
        <dbReference type="ARBA" id="ARBA00021035"/>
    </source>
</evidence>
<dbReference type="AlphaFoldDB" id="A0A0F3MPY1"/>
<keyword evidence="7" id="KW-0235">DNA replication</keyword>
<comment type="caution">
    <text evidence="15">The sequence shown here is derived from an EMBL/GenBank/DDBJ whole genome shotgun (WGS) entry which is preliminary data.</text>
</comment>
<dbReference type="Proteomes" id="UP000033616">
    <property type="component" value="Unassembled WGS sequence"/>
</dbReference>